<protein>
    <submittedName>
        <fullName evidence="2">Uncharacterized protein</fullName>
    </submittedName>
</protein>
<name>A0A085M9P8_9BILA</name>
<proteinExistence type="predicted"/>
<dbReference type="EMBL" id="KL363212">
    <property type="protein sequence ID" value="KFD53944.1"/>
    <property type="molecule type" value="Genomic_DNA"/>
</dbReference>
<sequence length="86" mass="9494">MLSGSRRRKGTARSSVVTCRQKEMAETDRKNAAEGNSSEVIEAVNHLTIQLLTPLIDGLRKELAAPQSESGELSPKRDDTSDFEDY</sequence>
<dbReference type="Proteomes" id="UP000030764">
    <property type="component" value="Unassembled WGS sequence"/>
</dbReference>
<organism evidence="2 3">
    <name type="scientific">Trichuris suis</name>
    <name type="common">pig whipworm</name>
    <dbReference type="NCBI Taxonomy" id="68888"/>
    <lineage>
        <taxon>Eukaryota</taxon>
        <taxon>Metazoa</taxon>
        <taxon>Ecdysozoa</taxon>
        <taxon>Nematoda</taxon>
        <taxon>Enoplea</taxon>
        <taxon>Dorylaimia</taxon>
        <taxon>Trichinellida</taxon>
        <taxon>Trichuridae</taxon>
        <taxon>Trichuris</taxon>
    </lineage>
</organism>
<feature type="region of interest" description="Disordered" evidence="1">
    <location>
        <begin position="1"/>
        <end position="36"/>
    </location>
</feature>
<feature type="region of interest" description="Disordered" evidence="1">
    <location>
        <begin position="63"/>
        <end position="86"/>
    </location>
</feature>
<accession>A0A085M9P8</accession>
<feature type="compositionally biased region" description="Basic residues" evidence="1">
    <location>
        <begin position="1"/>
        <end position="11"/>
    </location>
</feature>
<evidence type="ECO:0000313" key="2">
    <source>
        <dbReference type="EMBL" id="KFD53944.1"/>
    </source>
</evidence>
<evidence type="ECO:0000313" key="3">
    <source>
        <dbReference type="Proteomes" id="UP000030764"/>
    </source>
</evidence>
<gene>
    <name evidence="2" type="ORF">M513_05211</name>
</gene>
<reference evidence="2 3" key="1">
    <citation type="journal article" date="2014" name="Nat. Genet.">
        <title>Genome and transcriptome of the porcine whipworm Trichuris suis.</title>
        <authorList>
            <person name="Jex A.R."/>
            <person name="Nejsum P."/>
            <person name="Schwarz E.M."/>
            <person name="Hu L."/>
            <person name="Young N.D."/>
            <person name="Hall R.S."/>
            <person name="Korhonen P.K."/>
            <person name="Liao S."/>
            <person name="Thamsborg S."/>
            <person name="Xia J."/>
            <person name="Xu P."/>
            <person name="Wang S."/>
            <person name="Scheerlinck J.P."/>
            <person name="Hofmann A."/>
            <person name="Sternberg P.W."/>
            <person name="Wang J."/>
            <person name="Gasser R.B."/>
        </authorList>
    </citation>
    <scope>NUCLEOTIDE SEQUENCE [LARGE SCALE GENOMIC DNA]</scope>
    <source>
        <strain evidence="2">DCEP-RM93M</strain>
    </source>
</reference>
<feature type="compositionally biased region" description="Basic and acidic residues" evidence="1">
    <location>
        <begin position="20"/>
        <end position="32"/>
    </location>
</feature>
<dbReference type="AlphaFoldDB" id="A0A085M9P8"/>
<keyword evidence="3" id="KW-1185">Reference proteome</keyword>
<evidence type="ECO:0000256" key="1">
    <source>
        <dbReference type="SAM" id="MobiDB-lite"/>
    </source>
</evidence>